<dbReference type="InterPro" id="IPR032675">
    <property type="entry name" value="LRR_dom_sf"/>
</dbReference>
<reference evidence="2 3" key="1">
    <citation type="submission" date="2018-10" db="EMBL/GenBank/DDBJ databases">
        <title>Fifty Aureobasidium pullulans genomes reveal a recombining polyextremotolerant generalist.</title>
        <authorList>
            <person name="Gostincar C."/>
            <person name="Turk M."/>
            <person name="Zajc J."/>
            <person name="Gunde-Cimerman N."/>
        </authorList>
    </citation>
    <scope>NUCLEOTIDE SEQUENCE [LARGE SCALE GENOMIC DNA]</scope>
    <source>
        <strain evidence="2 3">EXF-10659</strain>
    </source>
</reference>
<comment type="caution">
    <text evidence="2">The sequence shown here is derived from an EMBL/GenBank/DDBJ whole genome shotgun (WGS) entry which is preliminary data.</text>
</comment>
<name>A0A4S9A803_AURPU</name>
<evidence type="ECO:0008006" key="4">
    <source>
        <dbReference type="Google" id="ProtNLM"/>
    </source>
</evidence>
<keyword evidence="1" id="KW-0175">Coiled coil</keyword>
<evidence type="ECO:0000313" key="3">
    <source>
        <dbReference type="Proteomes" id="UP000308802"/>
    </source>
</evidence>
<evidence type="ECO:0000256" key="1">
    <source>
        <dbReference type="SAM" id="Coils"/>
    </source>
</evidence>
<dbReference type="Proteomes" id="UP000308802">
    <property type="component" value="Unassembled WGS sequence"/>
</dbReference>
<evidence type="ECO:0000313" key="2">
    <source>
        <dbReference type="EMBL" id="THW75249.1"/>
    </source>
</evidence>
<sequence>MGHNSLLKLSSLYCYINNMHINELPVEILSSILDYAAQMNAEIGVQYTFGLTQAPLPISKTPLTRYIRGPVQPEAQRWDGASAIRGVCRMWHDWALQNTIKTVSIRRWQGSERWAEIPTRRNSYGAYELMSKPRGSAVYRDPFGFLKSAVKFFSQFPDVAGQVRRMFFDGFHTVETDRMIFAVLRSCRHLDSISVPWTLLRHGTAQDWIHLLGISSEDDVPLKSLELRATCLASAQEKEWLDVENTHPLANPRVNFAHLKRLKIFGNTSLMPIDDEDMFNIARSATKLEEFHLTNLSTITIAGVMAIVNSSANTLRVLEHSPRSDDGFFHPHPGHLSPDTHVCDSLASCPRLRDLSISVPSMCVCLFSHEDVVWEGECQVRALELCDRDDSSTNESHRAQQLQRSRRLRDVLESARKLMQNQKRKRRELDIELFFADCIFDPAERVVHGDFSFAEVSSNGAWPMHYETSAKGPYGSTGVYGKTESSWICVDEDELIRAVEKNWFRL</sequence>
<feature type="coiled-coil region" evidence="1">
    <location>
        <begin position="405"/>
        <end position="432"/>
    </location>
</feature>
<proteinExistence type="predicted"/>
<protein>
    <recommendedName>
        <fullName evidence="4">F-box domain-containing protein</fullName>
    </recommendedName>
</protein>
<dbReference type="Gene3D" id="3.80.10.10">
    <property type="entry name" value="Ribonuclease Inhibitor"/>
    <property type="match status" value="1"/>
</dbReference>
<dbReference type="EMBL" id="QZAO01000102">
    <property type="protein sequence ID" value="THW75249.1"/>
    <property type="molecule type" value="Genomic_DNA"/>
</dbReference>
<gene>
    <name evidence="2" type="ORF">D6D19_04186</name>
</gene>
<accession>A0A4S9A803</accession>
<organism evidence="2 3">
    <name type="scientific">Aureobasidium pullulans</name>
    <name type="common">Black yeast</name>
    <name type="synonym">Pullularia pullulans</name>
    <dbReference type="NCBI Taxonomy" id="5580"/>
    <lineage>
        <taxon>Eukaryota</taxon>
        <taxon>Fungi</taxon>
        <taxon>Dikarya</taxon>
        <taxon>Ascomycota</taxon>
        <taxon>Pezizomycotina</taxon>
        <taxon>Dothideomycetes</taxon>
        <taxon>Dothideomycetidae</taxon>
        <taxon>Dothideales</taxon>
        <taxon>Saccotheciaceae</taxon>
        <taxon>Aureobasidium</taxon>
    </lineage>
</organism>
<dbReference type="AlphaFoldDB" id="A0A4S9A803"/>